<dbReference type="InterPro" id="IPR009436">
    <property type="entry name" value="AGTRAP"/>
</dbReference>
<dbReference type="GO" id="GO:0005886">
    <property type="term" value="C:plasma membrane"/>
    <property type="evidence" value="ECO:0007669"/>
    <property type="project" value="TreeGrafter"/>
</dbReference>
<comment type="caution">
    <text evidence="7">The sequence shown here is derived from an EMBL/GenBank/DDBJ whole genome shotgun (WGS) entry which is preliminary data.</text>
</comment>
<evidence type="ECO:0000256" key="4">
    <source>
        <dbReference type="ARBA" id="ARBA00023136"/>
    </source>
</evidence>
<feature type="transmembrane region" description="Helical" evidence="6">
    <location>
        <begin position="108"/>
        <end position="129"/>
    </location>
</feature>
<evidence type="ECO:0008006" key="9">
    <source>
        <dbReference type="Google" id="ProtNLM"/>
    </source>
</evidence>
<proteinExistence type="predicted"/>
<keyword evidence="8" id="KW-1185">Reference proteome</keyword>
<accession>A0AAN8JHS4</accession>
<dbReference type="EMBL" id="JAZGQO010000010">
    <property type="protein sequence ID" value="KAK6177757.1"/>
    <property type="molecule type" value="Genomic_DNA"/>
</dbReference>
<organism evidence="7 8">
    <name type="scientific">Patella caerulea</name>
    <name type="common">Rayed Mediterranean limpet</name>
    <dbReference type="NCBI Taxonomy" id="87958"/>
    <lineage>
        <taxon>Eukaryota</taxon>
        <taxon>Metazoa</taxon>
        <taxon>Spiralia</taxon>
        <taxon>Lophotrochozoa</taxon>
        <taxon>Mollusca</taxon>
        <taxon>Gastropoda</taxon>
        <taxon>Patellogastropoda</taxon>
        <taxon>Patelloidea</taxon>
        <taxon>Patellidae</taxon>
        <taxon>Patella</taxon>
    </lineage>
</organism>
<dbReference type="AlphaFoldDB" id="A0AAN8JHS4"/>
<reference evidence="7 8" key="1">
    <citation type="submission" date="2024-01" db="EMBL/GenBank/DDBJ databases">
        <title>The genome of the rayed Mediterranean limpet Patella caerulea (Linnaeus, 1758).</title>
        <authorList>
            <person name="Anh-Thu Weber A."/>
            <person name="Halstead-Nussloch G."/>
        </authorList>
    </citation>
    <scope>NUCLEOTIDE SEQUENCE [LARGE SCALE GENOMIC DNA]</scope>
    <source>
        <strain evidence="7">AATW-2023a</strain>
        <tissue evidence="7">Whole specimen</tissue>
    </source>
</reference>
<dbReference type="Proteomes" id="UP001347796">
    <property type="component" value="Unassembled WGS sequence"/>
</dbReference>
<feature type="transmembrane region" description="Helical" evidence="6">
    <location>
        <begin position="34"/>
        <end position="51"/>
    </location>
</feature>
<evidence type="ECO:0000256" key="5">
    <source>
        <dbReference type="SAM" id="MobiDB-lite"/>
    </source>
</evidence>
<keyword evidence="4 6" id="KW-0472">Membrane</keyword>
<evidence type="ECO:0000256" key="2">
    <source>
        <dbReference type="ARBA" id="ARBA00022692"/>
    </source>
</evidence>
<dbReference type="PANTHER" id="PTHR16521">
    <property type="entry name" value="TYPE-1 ANGIOTENSIN II RECEPTOR-ASSOCIATED PROTEIN"/>
    <property type="match status" value="1"/>
</dbReference>
<name>A0AAN8JHS4_PATCE</name>
<evidence type="ECO:0000256" key="6">
    <source>
        <dbReference type="SAM" id="Phobius"/>
    </source>
</evidence>
<gene>
    <name evidence="7" type="ORF">SNE40_015795</name>
</gene>
<feature type="region of interest" description="Disordered" evidence="5">
    <location>
        <begin position="161"/>
        <end position="187"/>
    </location>
</feature>
<keyword evidence="2 6" id="KW-0812">Transmembrane</keyword>
<evidence type="ECO:0000313" key="7">
    <source>
        <dbReference type="EMBL" id="KAK6177757.1"/>
    </source>
</evidence>
<dbReference type="GO" id="GO:0038166">
    <property type="term" value="P:angiotensin-activated signaling pathway"/>
    <property type="evidence" value="ECO:0007669"/>
    <property type="project" value="InterPro"/>
</dbReference>
<dbReference type="SMART" id="SM00805">
    <property type="entry name" value="AGTRAP"/>
    <property type="match status" value="1"/>
</dbReference>
<dbReference type="Pfam" id="PF06396">
    <property type="entry name" value="AGTRAP"/>
    <property type="match status" value="1"/>
</dbReference>
<sequence>MNPPNLILKVIVFTHFILSMWASQSRAFLPNSYVYLNAFVLVFGIIGIFNHESSDAILLFIVGLLMSIVQDIIFLGIYEPRGQKIIKNSELPNQPEVHDLVGEFRFSLGMCILNLIIKPVTIFLLLRILRSRTTDYDRFNIPGVPNIPGFGAGATSGGTYENIDQPSPYRDPIAPNHDINEKSGPLP</sequence>
<protein>
    <recommendedName>
        <fullName evidence="9">Type-1 angiotensin II receptor-associated protein</fullName>
    </recommendedName>
</protein>
<evidence type="ECO:0000256" key="1">
    <source>
        <dbReference type="ARBA" id="ARBA00004141"/>
    </source>
</evidence>
<evidence type="ECO:0000313" key="8">
    <source>
        <dbReference type="Proteomes" id="UP001347796"/>
    </source>
</evidence>
<dbReference type="PANTHER" id="PTHR16521:SF3">
    <property type="entry name" value="TYPE-1 ANGIOTENSIN II RECEPTOR-ASSOCIATED PROTEIN"/>
    <property type="match status" value="1"/>
</dbReference>
<comment type="subcellular location">
    <subcellularLocation>
        <location evidence="1">Membrane</location>
        <topology evidence="1">Multi-pass membrane protein</topology>
    </subcellularLocation>
</comment>
<feature type="transmembrane region" description="Helical" evidence="6">
    <location>
        <begin position="57"/>
        <end position="78"/>
    </location>
</feature>
<keyword evidence="3 6" id="KW-1133">Transmembrane helix</keyword>
<feature type="transmembrane region" description="Helical" evidence="6">
    <location>
        <begin position="6"/>
        <end position="22"/>
    </location>
</feature>
<evidence type="ECO:0000256" key="3">
    <source>
        <dbReference type="ARBA" id="ARBA00022989"/>
    </source>
</evidence>